<keyword evidence="2" id="KW-1185">Reference proteome</keyword>
<evidence type="ECO:0000313" key="2">
    <source>
        <dbReference type="Proteomes" id="UP000308730"/>
    </source>
</evidence>
<sequence length="59" mass="6713">MLQRTKAIRRRAIPKRVVVALAVAQSRPDIVYRSLHLLPVLTYKTPPPPLKPKPVLDYA</sequence>
<proteinExistence type="predicted"/>
<dbReference type="AlphaFoldDB" id="A0A4S4MMK9"/>
<organism evidence="1 2">
    <name type="scientific">Antrodiella citrinella</name>
    <dbReference type="NCBI Taxonomy" id="2447956"/>
    <lineage>
        <taxon>Eukaryota</taxon>
        <taxon>Fungi</taxon>
        <taxon>Dikarya</taxon>
        <taxon>Basidiomycota</taxon>
        <taxon>Agaricomycotina</taxon>
        <taxon>Agaricomycetes</taxon>
        <taxon>Polyporales</taxon>
        <taxon>Steccherinaceae</taxon>
        <taxon>Antrodiella</taxon>
    </lineage>
</organism>
<dbReference type="EMBL" id="SGPM01000350">
    <property type="protein sequence ID" value="THH26428.1"/>
    <property type="molecule type" value="Genomic_DNA"/>
</dbReference>
<accession>A0A4S4MMK9</accession>
<name>A0A4S4MMK9_9APHY</name>
<gene>
    <name evidence="1" type="ORF">EUX98_g7767</name>
</gene>
<protein>
    <submittedName>
        <fullName evidence="1">Uncharacterized protein</fullName>
    </submittedName>
</protein>
<evidence type="ECO:0000313" key="1">
    <source>
        <dbReference type="EMBL" id="THH26428.1"/>
    </source>
</evidence>
<comment type="caution">
    <text evidence="1">The sequence shown here is derived from an EMBL/GenBank/DDBJ whole genome shotgun (WGS) entry which is preliminary data.</text>
</comment>
<reference evidence="1 2" key="1">
    <citation type="submission" date="2019-02" db="EMBL/GenBank/DDBJ databases">
        <title>Genome sequencing of the rare red list fungi Antrodiella citrinella (Flaviporus citrinellus).</title>
        <authorList>
            <person name="Buettner E."/>
            <person name="Kellner H."/>
        </authorList>
    </citation>
    <scope>NUCLEOTIDE SEQUENCE [LARGE SCALE GENOMIC DNA]</scope>
    <source>
        <strain evidence="1 2">DSM 108506</strain>
    </source>
</reference>
<dbReference type="Proteomes" id="UP000308730">
    <property type="component" value="Unassembled WGS sequence"/>
</dbReference>